<gene>
    <name evidence="1" type="ORF">SAMN05216325_10658</name>
</gene>
<dbReference type="EMBL" id="FOCP01000006">
    <property type="protein sequence ID" value="SEN02487.1"/>
    <property type="molecule type" value="Genomic_DNA"/>
</dbReference>
<dbReference type="AlphaFoldDB" id="A0A1H8D7N1"/>
<dbReference type="STRING" id="917.SAMN05216326_10646"/>
<dbReference type="Gene3D" id="1.25.40.10">
    <property type="entry name" value="Tetratricopeptide repeat domain"/>
    <property type="match status" value="1"/>
</dbReference>
<organism evidence="1 2">
    <name type="scientific">Nitrosomonas marina</name>
    <dbReference type="NCBI Taxonomy" id="917"/>
    <lineage>
        <taxon>Bacteria</taxon>
        <taxon>Pseudomonadati</taxon>
        <taxon>Pseudomonadota</taxon>
        <taxon>Betaproteobacteria</taxon>
        <taxon>Nitrosomonadales</taxon>
        <taxon>Nitrosomonadaceae</taxon>
        <taxon>Nitrosomonas</taxon>
    </lineage>
</organism>
<accession>A0A1H8D7N1</accession>
<sequence>MWRWQTLFLNYSLLVVMGGITHAGFARAASEYLPDTYQQKIDRAVQRNAIDRSALLATIAWIKQLAQTTQAPEVIAELARLQCANAEVEKGRNKRIELYKSCMEIADRALAIHSDEVVAIYWKAVAMGKLSEESGILNALRLMRPMEKLFLRVIELDEQYDYAGAHKALGRMYHKLPRFPISFGNKEKSLFHLKRALKLFPNDIIAHAFYAELLFELGKRQEAYRHARYILEFHVETENSFRYRRFIDIARHLSEKAGV</sequence>
<dbReference type="Proteomes" id="UP000199459">
    <property type="component" value="Unassembled WGS sequence"/>
</dbReference>
<dbReference type="Pfam" id="PF16811">
    <property type="entry name" value="TAtT"/>
    <property type="match status" value="1"/>
</dbReference>
<proteinExistence type="predicted"/>
<dbReference type="OrthoDB" id="9812424at2"/>
<name>A0A1H8D7N1_9PROT</name>
<dbReference type="InterPro" id="IPR011990">
    <property type="entry name" value="TPR-like_helical_dom_sf"/>
</dbReference>
<dbReference type="SUPFAM" id="SSF48452">
    <property type="entry name" value="TPR-like"/>
    <property type="match status" value="1"/>
</dbReference>
<dbReference type="RefSeq" id="WP_090629334.1">
    <property type="nucleotide sequence ID" value="NZ_FOCP01000006.1"/>
</dbReference>
<evidence type="ECO:0000313" key="2">
    <source>
        <dbReference type="Proteomes" id="UP000199459"/>
    </source>
</evidence>
<reference evidence="1 2" key="1">
    <citation type="submission" date="2016-10" db="EMBL/GenBank/DDBJ databases">
        <authorList>
            <person name="de Groot N.N."/>
        </authorList>
    </citation>
    <scope>NUCLEOTIDE SEQUENCE [LARGE SCALE GENOMIC DNA]</scope>
    <source>
        <strain evidence="1 2">Nm22</strain>
    </source>
</reference>
<dbReference type="InterPro" id="IPR031823">
    <property type="entry name" value="TatT"/>
</dbReference>
<protein>
    <submittedName>
        <fullName evidence="1">TRAP transporter T-component</fullName>
    </submittedName>
</protein>
<evidence type="ECO:0000313" key="1">
    <source>
        <dbReference type="EMBL" id="SEN02487.1"/>
    </source>
</evidence>